<organism evidence="1">
    <name type="scientific">Candidatus Kentrum sp. SD</name>
    <dbReference type="NCBI Taxonomy" id="2126332"/>
    <lineage>
        <taxon>Bacteria</taxon>
        <taxon>Pseudomonadati</taxon>
        <taxon>Pseudomonadota</taxon>
        <taxon>Gammaproteobacteria</taxon>
        <taxon>Candidatus Kentrum</taxon>
    </lineage>
</organism>
<reference evidence="1" key="1">
    <citation type="submission" date="2019-02" db="EMBL/GenBank/DDBJ databases">
        <authorList>
            <person name="Gruber-Vodicka R. H."/>
            <person name="Seah K. B. B."/>
        </authorList>
    </citation>
    <scope>NUCLEOTIDE SEQUENCE</scope>
    <source>
        <strain evidence="2">BECK_S1320</strain>
        <strain evidence="1">BECK_S1321</strain>
    </source>
</reference>
<dbReference type="EMBL" id="CAADFU010000126">
    <property type="protein sequence ID" value="VFK48480.1"/>
    <property type="molecule type" value="Genomic_DNA"/>
</dbReference>
<dbReference type="AlphaFoldDB" id="A0A450YNA5"/>
<proteinExistence type="predicted"/>
<name>A0A450YNA5_9GAMM</name>
<dbReference type="EMBL" id="CAADFR010000134">
    <property type="protein sequence ID" value="VFK43005.1"/>
    <property type="molecule type" value="Genomic_DNA"/>
</dbReference>
<evidence type="ECO:0000313" key="1">
    <source>
        <dbReference type="EMBL" id="VFK43005.1"/>
    </source>
</evidence>
<evidence type="ECO:0000313" key="2">
    <source>
        <dbReference type="EMBL" id="VFK48480.1"/>
    </source>
</evidence>
<gene>
    <name evidence="2" type="ORF">BECKSD772E_GA0070983_11266</name>
    <name evidence="1" type="ORF">BECKSD772F_GA0070984_11345</name>
</gene>
<protein>
    <submittedName>
        <fullName evidence="1">Uncharacterized protein</fullName>
    </submittedName>
</protein>
<accession>A0A450YNA5</accession>
<sequence length="101" mass="10868">MRRDKSRLYEAIIKGRCRARYFVGVTGRGGDFRSLPAGRGQEGAKKASPGWGSGSVFISSVKRFAKEATGHSETSLKIRGTRGGSPACLSRVGIVVRRPIT</sequence>